<keyword evidence="7" id="KW-0732">Signal</keyword>
<protein>
    <submittedName>
        <fullName evidence="9">TonB-dependent receptor</fullName>
    </submittedName>
</protein>
<dbReference type="SUPFAM" id="SSF49464">
    <property type="entry name" value="Carboxypeptidase regulatory domain-like"/>
    <property type="match status" value="1"/>
</dbReference>
<dbReference type="Proteomes" id="UP000618931">
    <property type="component" value="Unassembled WGS sequence"/>
</dbReference>
<dbReference type="Gene3D" id="2.170.130.10">
    <property type="entry name" value="TonB-dependent receptor, plug domain"/>
    <property type="match status" value="1"/>
</dbReference>
<evidence type="ECO:0000313" key="9">
    <source>
        <dbReference type="EMBL" id="MBF9222176.1"/>
    </source>
</evidence>
<comment type="subcellular location">
    <subcellularLocation>
        <location evidence="1">Cell outer membrane</location>
        <topology evidence="1">Multi-pass membrane protein</topology>
    </subcellularLocation>
</comment>
<evidence type="ECO:0000256" key="7">
    <source>
        <dbReference type="SAM" id="SignalP"/>
    </source>
</evidence>
<dbReference type="Gene3D" id="2.60.40.1120">
    <property type="entry name" value="Carboxypeptidase-like, regulatory domain"/>
    <property type="match status" value="1"/>
</dbReference>
<evidence type="ECO:0000256" key="4">
    <source>
        <dbReference type="ARBA" id="ARBA00022692"/>
    </source>
</evidence>
<dbReference type="Pfam" id="PF13620">
    <property type="entry name" value="CarboxypepD_reg"/>
    <property type="match status" value="1"/>
</dbReference>
<dbReference type="PANTHER" id="PTHR30069:SF46">
    <property type="entry name" value="OAR PROTEIN"/>
    <property type="match status" value="1"/>
</dbReference>
<feature type="domain" description="TonB-dependent transporter Oar-like beta-barrel" evidence="8">
    <location>
        <begin position="244"/>
        <end position="1052"/>
    </location>
</feature>
<gene>
    <name evidence="9" type="ORF">I2H31_13790</name>
</gene>
<dbReference type="EMBL" id="JADQDM010000006">
    <property type="protein sequence ID" value="MBF9222176.1"/>
    <property type="molecule type" value="Genomic_DNA"/>
</dbReference>
<evidence type="ECO:0000259" key="8">
    <source>
        <dbReference type="Pfam" id="PF25183"/>
    </source>
</evidence>
<dbReference type="RefSeq" id="WP_196293624.1">
    <property type="nucleotide sequence ID" value="NZ_JADQDM010000006.1"/>
</dbReference>
<evidence type="ECO:0000256" key="1">
    <source>
        <dbReference type="ARBA" id="ARBA00004571"/>
    </source>
</evidence>
<dbReference type="SUPFAM" id="SSF56935">
    <property type="entry name" value="Porins"/>
    <property type="match status" value="1"/>
</dbReference>
<dbReference type="InterPro" id="IPR039426">
    <property type="entry name" value="TonB-dep_rcpt-like"/>
</dbReference>
<dbReference type="Gene3D" id="2.40.170.20">
    <property type="entry name" value="TonB-dependent receptor, beta-barrel domain"/>
    <property type="match status" value="1"/>
</dbReference>
<sequence>MNNSGLRHLFLVALMLLTAHLGWSQGATTAAMSGVVSDKDGTGLPGATVIAVHTPTNTQYVAPTNADGRFNIQGMRVGGPYTVKITFVGYQDVTRNDIFLALGQNLRLDVPLSTSTTELTEVTVSGRRDPVINAGRTGAETNISREQISQLPTLSRNLNDFTRLTPQAAGGGSSSFGGANNRYNNITIDGAVNNDVFGLAGSGTPGGQANTNPIALDAIDQIQVVLAPYDVTLGNFTGAGVNAITRSGTNDISASIYGFGRNQNTIGKSVTEPRVKADKFSNYTTGFRVGGAVVKDKVFFFLNGEIARVNTPLGFLPGASESRVTTADLDRIRNASLNAVYTTGPRAGQLIYGGYDPGSYGDITARTESNKIFARLDFNLSENNTLTLRHNFVKAFDDNITRAANNVRFSNNAYKFSNITNSTVAELNSRFSGGFSNKLILTYTAIRDSRDVLGQPGPAYQISDNGNTYSLGQERSSVANQLDQDIVEVTDNLTKAFGKHTITVGTHNEGFKFRNLFLNNGAGYYLFGATPAITAVPATATTNAVAAVPAYTGIQNFELGRSTRIQASYPTADNGEAKFKAAQLGFYVQDEYTPIESLRITYGLRLDVPLFIDKPGDNTAFNTSVAANRPGFSTDYKTTNTPNGQLLWSPRLGFNWDVNNDAKVQLRGGTGIFSGRVPFVWISNSYTNSGVIQGSVDQTGTAAIPFTPAANGNPAVLGTVSSPVLPTIYLSPSDIASKYSSVQTSQINLVRNDFKLPQVWRSNLAVDFRLPGDIVATLEGIYSKTINDIYYQDINLTAPVGRLAGPDQRPVYGASTADRRIDARYTNVYLLANTSKGYRYNGTFQLQKRFVNGLNTTAAYTYGESKEVNSGSSSTASSNFGFNQIQYDPNNPELGYSRNDQRHRVIASAGYTFKYGNDAYATSITMFYEGRSGQPLTYIYGQNTDVNRDGNTGNDLLYIPTNVYDESQIKLAPGSGDTRTKEQIQQQLDAFIENDPYLRTHRGQVAERFAARLPWTHQIDLRVAQDFNFLAGGKKNTIQVTFDIQNLGNLLNNDWGRQYTVANNATELLQVVGTSAPGVQPTFTFPASFATTNRPYDFAPFFSRWQGQLGVRYSFN</sequence>
<proteinExistence type="predicted"/>
<evidence type="ECO:0000256" key="5">
    <source>
        <dbReference type="ARBA" id="ARBA00023136"/>
    </source>
</evidence>
<keyword evidence="4" id="KW-0812">Transmembrane</keyword>
<keyword evidence="2" id="KW-0813">Transport</keyword>
<keyword evidence="3" id="KW-1134">Transmembrane beta strand</keyword>
<dbReference type="InterPro" id="IPR057601">
    <property type="entry name" value="Oar-like_b-barrel"/>
</dbReference>
<evidence type="ECO:0000256" key="3">
    <source>
        <dbReference type="ARBA" id="ARBA00022452"/>
    </source>
</evidence>
<dbReference type="InterPro" id="IPR008969">
    <property type="entry name" value="CarboxyPept-like_regulatory"/>
</dbReference>
<comment type="caution">
    <text evidence="9">The sequence shown here is derived from an EMBL/GenBank/DDBJ whole genome shotgun (WGS) entry which is preliminary data.</text>
</comment>
<feature type="chain" id="PRO_5046030277" evidence="7">
    <location>
        <begin position="27"/>
        <end position="1116"/>
    </location>
</feature>
<accession>A0ABS0I5D3</accession>
<feature type="signal peptide" evidence="7">
    <location>
        <begin position="1"/>
        <end position="26"/>
    </location>
</feature>
<keyword evidence="6" id="KW-0998">Cell outer membrane</keyword>
<evidence type="ECO:0000313" key="10">
    <source>
        <dbReference type="Proteomes" id="UP000618931"/>
    </source>
</evidence>
<dbReference type="PANTHER" id="PTHR30069">
    <property type="entry name" value="TONB-DEPENDENT OUTER MEMBRANE RECEPTOR"/>
    <property type="match status" value="1"/>
</dbReference>
<reference evidence="9 10" key="1">
    <citation type="submission" date="2020-11" db="EMBL/GenBank/DDBJ databases">
        <authorList>
            <person name="Kim M.K."/>
        </authorList>
    </citation>
    <scope>NUCLEOTIDE SEQUENCE [LARGE SCALE GENOMIC DNA]</scope>
    <source>
        <strain evidence="9 10">BT662</strain>
    </source>
</reference>
<keyword evidence="5" id="KW-0472">Membrane</keyword>
<keyword evidence="9" id="KW-0675">Receptor</keyword>
<organism evidence="9 10">
    <name type="scientific">Hymenobacter ruricola</name>
    <dbReference type="NCBI Taxonomy" id="2791023"/>
    <lineage>
        <taxon>Bacteria</taxon>
        <taxon>Pseudomonadati</taxon>
        <taxon>Bacteroidota</taxon>
        <taxon>Cytophagia</taxon>
        <taxon>Cytophagales</taxon>
        <taxon>Hymenobacteraceae</taxon>
        <taxon>Hymenobacter</taxon>
    </lineage>
</organism>
<evidence type="ECO:0000256" key="6">
    <source>
        <dbReference type="ARBA" id="ARBA00023237"/>
    </source>
</evidence>
<dbReference type="InterPro" id="IPR037066">
    <property type="entry name" value="Plug_dom_sf"/>
</dbReference>
<keyword evidence="10" id="KW-1185">Reference proteome</keyword>
<evidence type="ECO:0000256" key="2">
    <source>
        <dbReference type="ARBA" id="ARBA00022448"/>
    </source>
</evidence>
<dbReference type="Pfam" id="PF25183">
    <property type="entry name" value="OMP_b-brl_4"/>
    <property type="match status" value="1"/>
</dbReference>
<dbReference type="InterPro" id="IPR036942">
    <property type="entry name" value="Beta-barrel_TonB_sf"/>
</dbReference>
<name>A0ABS0I5D3_9BACT</name>